<dbReference type="Proteomes" id="UP000248640">
    <property type="component" value="Chromosome 1"/>
</dbReference>
<evidence type="ECO:0000313" key="2">
    <source>
        <dbReference type="Proteomes" id="UP000248640"/>
    </source>
</evidence>
<dbReference type="GeneID" id="61639568"/>
<dbReference type="EMBL" id="LS483372">
    <property type="protein sequence ID" value="SQF92268.1"/>
    <property type="molecule type" value="Genomic_DNA"/>
</dbReference>
<dbReference type="AlphaFoldDB" id="A0A3M3Y4L3"/>
<reference evidence="1 2" key="1">
    <citation type="submission" date="2018-06" db="EMBL/GenBank/DDBJ databases">
        <authorList>
            <consortium name="Pathogen Informatics"/>
            <person name="Doyle S."/>
        </authorList>
    </citation>
    <scope>NUCLEOTIDE SEQUENCE [LARGE SCALE GENOMIC DNA]</scope>
    <source>
        <strain evidence="1 2">NCTC10038</strain>
    </source>
</reference>
<sequence>MPEEKRIPDETWSANEELFNCDSLGELLDENDDLEVGASVWKGEKFPVNTAGYVDAGDIIEMLGERAHDDVGEFAEDWPDVPDEARQELDALLSAWISKHCPATFYRVRNVVEYQITADDMADRVRL</sequence>
<evidence type="ECO:0000313" key="1">
    <source>
        <dbReference type="EMBL" id="SQF92268.1"/>
    </source>
</evidence>
<organism evidence="1 2">
    <name type="scientific">Pseudomonas fluorescens</name>
    <dbReference type="NCBI Taxonomy" id="294"/>
    <lineage>
        <taxon>Bacteria</taxon>
        <taxon>Pseudomonadati</taxon>
        <taxon>Pseudomonadota</taxon>
        <taxon>Gammaproteobacteria</taxon>
        <taxon>Pseudomonadales</taxon>
        <taxon>Pseudomonadaceae</taxon>
        <taxon>Pseudomonas</taxon>
    </lineage>
</organism>
<name>A0A3M3Y4L3_PSEFL</name>
<protein>
    <submittedName>
        <fullName evidence="1">Uncharacterized protein</fullName>
    </submittedName>
</protein>
<proteinExistence type="predicted"/>
<gene>
    <name evidence="1" type="ORF">NCTC10038_03699</name>
</gene>
<accession>A0A3M3Y4L3</accession>
<dbReference type="RefSeq" id="WP_053256782.1">
    <property type="nucleotide sequence ID" value="NZ_CBCRXZ010000011.1"/>
</dbReference>